<dbReference type="PANTHER" id="PTHR42953:SF8">
    <property type="entry name" value="ZINT DOMAIN-CONTAINING PROTEIN"/>
    <property type="match status" value="1"/>
</dbReference>
<dbReference type="GO" id="GO:0046872">
    <property type="term" value="F:metal ion binding"/>
    <property type="evidence" value="ECO:0007669"/>
    <property type="project" value="InterPro"/>
</dbReference>
<evidence type="ECO:0000256" key="3">
    <source>
        <dbReference type="RuleBase" id="RU003512"/>
    </source>
</evidence>
<keyword evidence="1 3" id="KW-0813">Transport</keyword>
<dbReference type="STRING" id="1424294.Gferi_11790"/>
<dbReference type="GO" id="GO:0007155">
    <property type="term" value="P:cell adhesion"/>
    <property type="evidence" value="ECO:0007669"/>
    <property type="project" value="InterPro"/>
</dbReference>
<sequence>MKRKGKILIAMILVVTMVLAGGCTKEDTPPVQVEAAEEKLLVYASFYPMYDFATKVGGDKVDVKMMVPPGVEAHDWEPTARLMGELEKADVFVYNGLEMEPWAEKLLGSVQNDKLIAVEASAGIKLLKSEEEEDHEEELEWSGVYTLEKGTYSFVFKESEDPSMNIVFLDFEKMGKDRDKAEHEAEHVLEEHGKTVQAEGTFSITHKAAYELQLNKAGTNFTVKVETPGTYITFMEHLPEEFDLQLLDETGNVIEPADAEEHGDGHHHHGEYDPHVWLSPMNAMKQAENIKNAFIQADEANQDYYEANYREFAEKLTALDDKFKQELSNVNRKEIIVAHAAFGYLADRYGLKQVAIRGISPQEEPSAAKMAEISKFAQTNDVKFIFFETLTNPKLAEVLAREVGAQTMVLNPLEGLAEDELKAGKDYISAMEDNLAALKKALGE</sequence>
<feature type="chain" id="PRO_5039354213" description="ABC transporter substrate-binding protein" evidence="4">
    <location>
        <begin position="21"/>
        <end position="444"/>
    </location>
</feature>
<reference evidence="5 6" key="1">
    <citation type="submission" date="2016-09" db="EMBL/GenBank/DDBJ databases">
        <title>Genomic analysis reveals versatility of anaerobic energy metabolism of Geosporobacter ferrireducens IRF9 of phylum Firmicutes.</title>
        <authorList>
            <person name="Kim S.-J."/>
        </authorList>
    </citation>
    <scope>NUCLEOTIDE SEQUENCE [LARGE SCALE GENOMIC DNA]</scope>
    <source>
        <strain evidence="5 6">IRF9</strain>
    </source>
</reference>
<dbReference type="EMBL" id="CP017269">
    <property type="protein sequence ID" value="AOT70215.1"/>
    <property type="molecule type" value="Genomic_DNA"/>
</dbReference>
<dbReference type="Pfam" id="PF01297">
    <property type="entry name" value="ZnuA"/>
    <property type="match status" value="2"/>
</dbReference>
<dbReference type="PANTHER" id="PTHR42953">
    <property type="entry name" value="HIGH-AFFINITY ZINC UPTAKE SYSTEM PROTEIN ZNUA-RELATED"/>
    <property type="match status" value="1"/>
</dbReference>
<dbReference type="OrthoDB" id="9810636at2"/>
<dbReference type="Gene3D" id="3.40.50.1980">
    <property type="entry name" value="Nitrogenase molybdenum iron protein domain"/>
    <property type="match status" value="2"/>
</dbReference>
<evidence type="ECO:0000256" key="2">
    <source>
        <dbReference type="ARBA" id="ARBA00022729"/>
    </source>
</evidence>
<dbReference type="SUPFAM" id="SSF53807">
    <property type="entry name" value="Helical backbone' metal receptor"/>
    <property type="match status" value="1"/>
</dbReference>
<feature type="signal peptide" evidence="4">
    <location>
        <begin position="1"/>
        <end position="20"/>
    </location>
</feature>
<dbReference type="RefSeq" id="WP_069976717.1">
    <property type="nucleotide sequence ID" value="NZ_CP017269.1"/>
</dbReference>
<keyword evidence="6" id="KW-1185">Reference proteome</keyword>
<evidence type="ECO:0000256" key="1">
    <source>
        <dbReference type="ARBA" id="ARBA00022448"/>
    </source>
</evidence>
<dbReference type="AlphaFoldDB" id="A0A1D8GH25"/>
<dbReference type="GO" id="GO:0030001">
    <property type="term" value="P:metal ion transport"/>
    <property type="evidence" value="ECO:0007669"/>
    <property type="project" value="InterPro"/>
</dbReference>
<dbReference type="PRINTS" id="PR00690">
    <property type="entry name" value="ADHESNFAMILY"/>
</dbReference>
<protein>
    <recommendedName>
        <fullName evidence="7">ABC transporter substrate-binding protein</fullName>
    </recommendedName>
</protein>
<evidence type="ECO:0008006" key="7">
    <source>
        <dbReference type="Google" id="ProtNLM"/>
    </source>
</evidence>
<name>A0A1D8GH25_9FIRM</name>
<gene>
    <name evidence="5" type="ORF">Gferi_11790</name>
</gene>
<dbReference type="Proteomes" id="UP000095743">
    <property type="component" value="Chromosome"/>
</dbReference>
<dbReference type="KEGG" id="gfe:Gferi_11790"/>
<evidence type="ECO:0000313" key="6">
    <source>
        <dbReference type="Proteomes" id="UP000095743"/>
    </source>
</evidence>
<organism evidence="5 6">
    <name type="scientific">Geosporobacter ferrireducens</name>
    <dbReference type="NCBI Taxonomy" id="1424294"/>
    <lineage>
        <taxon>Bacteria</taxon>
        <taxon>Bacillati</taxon>
        <taxon>Bacillota</taxon>
        <taxon>Clostridia</taxon>
        <taxon>Peptostreptococcales</taxon>
        <taxon>Thermotaleaceae</taxon>
        <taxon>Geosporobacter</taxon>
    </lineage>
</organism>
<dbReference type="InterPro" id="IPR006128">
    <property type="entry name" value="Lipoprotein_PsaA-like"/>
</dbReference>
<accession>A0A1D8GH25</accession>
<dbReference type="PROSITE" id="PS51257">
    <property type="entry name" value="PROKAR_LIPOPROTEIN"/>
    <property type="match status" value="1"/>
</dbReference>
<evidence type="ECO:0000313" key="5">
    <source>
        <dbReference type="EMBL" id="AOT70215.1"/>
    </source>
</evidence>
<keyword evidence="2 4" id="KW-0732">Signal</keyword>
<comment type="similarity">
    <text evidence="3">Belongs to the bacterial solute-binding protein 9 family.</text>
</comment>
<dbReference type="PRINTS" id="PR00691">
    <property type="entry name" value="ADHESINB"/>
</dbReference>
<evidence type="ECO:0000256" key="4">
    <source>
        <dbReference type="SAM" id="SignalP"/>
    </source>
</evidence>
<dbReference type="InterPro" id="IPR006127">
    <property type="entry name" value="ZnuA-like"/>
</dbReference>
<dbReference type="InterPro" id="IPR050492">
    <property type="entry name" value="Bact_metal-bind_prot9"/>
</dbReference>
<dbReference type="InterPro" id="IPR006129">
    <property type="entry name" value="AdhesinB"/>
</dbReference>
<proteinExistence type="inferred from homology"/>